<dbReference type="PRINTS" id="PR00455">
    <property type="entry name" value="HTHTETR"/>
</dbReference>
<dbReference type="Pfam" id="PF00440">
    <property type="entry name" value="TetR_N"/>
    <property type="match status" value="1"/>
</dbReference>
<gene>
    <name evidence="5" type="ORF">A9D12_02710</name>
</gene>
<dbReference type="InterPro" id="IPR050109">
    <property type="entry name" value="HTH-type_TetR-like_transc_reg"/>
</dbReference>
<keyword evidence="6" id="KW-1185">Reference proteome</keyword>
<dbReference type="PANTHER" id="PTHR30055">
    <property type="entry name" value="HTH-TYPE TRANSCRIPTIONAL REGULATOR RUTR"/>
    <property type="match status" value="1"/>
</dbReference>
<dbReference type="PANTHER" id="PTHR30055:SF146">
    <property type="entry name" value="HTH-TYPE TRANSCRIPTIONAL DUAL REGULATOR CECR"/>
    <property type="match status" value="1"/>
</dbReference>
<evidence type="ECO:0000313" key="6">
    <source>
        <dbReference type="Proteomes" id="UP000078263"/>
    </source>
</evidence>
<dbReference type="Pfam" id="PF14246">
    <property type="entry name" value="TetR_C_7"/>
    <property type="match status" value="1"/>
</dbReference>
<evidence type="ECO:0000259" key="4">
    <source>
        <dbReference type="PROSITE" id="PS50977"/>
    </source>
</evidence>
<dbReference type="EMBL" id="CP016033">
    <property type="protein sequence ID" value="ANK12020.1"/>
    <property type="molecule type" value="Genomic_DNA"/>
</dbReference>
<reference evidence="5 6" key="1">
    <citation type="submission" date="2016-05" db="EMBL/GenBank/DDBJ databases">
        <title>Compelete Genome Sequence of Bacteriochlorophyll-Synthesizing Bacterium Porphyrobacter neustonensis DSM 9434.</title>
        <authorList>
            <person name="Shi X.-L."/>
            <person name="Wu Y.-H."/>
            <person name="Cheng H."/>
            <person name="Xu L."/>
            <person name="Zhang X.-Q."/>
            <person name="Wang C.-S."/>
            <person name="Xu X.-W."/>
        </authorList>
    </citation>
    <scope>NUCLEOTIDE SEQUENCE [LARGE SCALE GENOMIC DNA]</scope>
    <source>
        <strain evidence="5 6">DSM 9434</strain>
    </source>
</reference>
<dbReference type="Gene3D" id="1.10.357.10">
    <property type="entry name" value="Tetracycline Repressor, domain 2"/>
    <property type="match status" value="1"/>
</dbReference>
<evidence type="ECO:0000313" key="5">
    <source>
        <dbReference type="EMBL" id="ANK12020.1"/>
    </source>
</evidence>
<dbReference type="SUPFAM" id="SSF48498">
    <property type="entry name" value="Tetracyclin repressor-like, C-terminal domain"/>
    <property type="match status" value="1"/>
</dbReference>
<dbReference type="OrthoDB" id="9816431at2"/>
<accession>A0A192D1M1</accession>
<dbReference type="InterPro" id="IPR001647">
    <property type="entry name" value="HTH_TetR"/>
</dbReference>
<dbReference type="AlphaFoldDB" id="A0A192D1M1"/>
<feature type="region of interest" description="Disordered" evidence="3">
    <location>
        <begin position="1"/>
        <end position="23"/>
    </location>
</feature>
<proteinExistence type="predicted"/>
<organism evidence="5 6">
    <name type="scientific">Erythrobacter neustonensis</name>
    <dbReference type="NCBI Taxonomy" id="1112"/>
    <lineage>
        <taxon>Bacteria</taxon>
        <taxon>Pseudomonadati</taxon>
        <taxon>Pseudomonadota</taxon>
        <taxon>Alphaproteobacteria</taxon>
        <taxon>Sphingomonadales</taxon>
        <taxon>Erythrobacteraceae</taxon>
        <taxon>Erythrobacter/Porphyrobacter group</taxon>
        <taxon>Erythrobacter</taxon>
    </lineage>
</organism>
<dbReference type="GO" id="GO:0000976">
    <property type="term" value="F:transcription cis-regulatory region binding"/>
    <property type="evidence" value="ECO:0007669"/>
    <property type="project" value="TreeGrafter"/>
</dbReference>
<evidence type="ECO:0000256" key="3">
    <source>
        <dbReference type="SAM" id="MobiDB-lite"/>
    </source>
</evidence>
<protein>
    <submittedName>
        <fullName evidence="5">Transcriptional regulator</fullName>
    </submittedName>
</protein>
<dbReference type="InterPro" id="IPR039536">
    <property type="entry name" value="TetR_C_Proteobacteria"/>
</dbReference>
<dbReference type="SUPFAM" id="SSF46689">
    <property type="entry name" value="Homeodomain-like"/>
    <property type="match status" value="1"/>
</dbReference>
<dbReference type="RefSeq" id="WP_068349554.1">
    <property type="nucleotide sequence ID" value="NZ_CP016033.1"/>
</dbReference>
<feature type="DNA-binding region" description="H-T-H motif" evidence="2">
    <location>
        <begin position="52"/>
        <end position="71"/>
    </location>
</feature>
<evidence type="ECO:0000256" key="2">
    <source>
        <dbReference type="PROSITE-ProRule" id="PRU00335"/>
    </source>
</evidence>
<name>A0A192D1M1_9SPHN</name>
<dbReference type="Gene3D" id="1.10.10.60">
    <property type="entry name" value="Homeodomain-like"/>
    <property type="match status" value="1"/>
</dbReference>
<dbReference type="InterPro" id="IPR009057">
    <property type="entry name" value="Homeodomain-like_sf"/>
</dbReference>
<sequence length="226" mass="24354">MSIRGSSDPEKKPVRLAAKGKRAGRPLDAAKRAAIVDTAAHHFFHHGYAATAIEQVAGDAGVSKVTIYNQFGDKRALFAAAVERECEKMRGHFSLDAMPQGSIAERLTAIGEAMNAFLSRPEMIRFDRRIAAETEAEPALGLAFLEAGPWRMKEAFAAWLAHAAQAGELVVADPLLAAEQFVAMCKGMGDLECRFGAEVSAQDQHRRIAGAVEVFLAAYGARGDDR</sequence>
<dbReference type="InterPro" id="IPR036271">
    <property type="entry name" value="Tet_transcr_reg_TetR-rel_C_sf"/>
</dbReference>
<dbReference type="GO" id="GO:0003700">
    <property type="term" value="F:DNA-binding transcription factor activity"/>
    <property type="evidence" value="ECO:0007669"/>
    <property type="project" value="TreeGrafter"/>
</dbReference>
<dbReference type="KEGG" id="pns:A9D12_02710"/>
<dbReference type="Proteomes" id="UP000078263">
    <property type="component" value="Chromosome"/>
</dbReference>
<evidence type="ECO:0000256" key="1">
    <source>
        <dbReference type="ARBA" id="ARBA00023125"/>
    </source>
</evidence>
<dbReference type="PROSITE" id="PS50977">
    <property type="entry name" value="HTH_TETR_2"/>
    <property type="match status" value="1"/>
</dbReference>
<keyword evidence="1 2" id="KW-0238">DNA-binding</keyword>
<dbReference type="STRING" id="1112.A9D12_02710"/>
<feature type="domain" description="HTH tetR-type" evidence="4">
    <location>
        <begin position="29"/>
        <end position="89"/>
    </location>
</feature>